<evidence type="ECO:0000313" key="5">
    <source>
        <dbReference type="EMBL" id="KAF1798802.1"/>
    </source>
</evidence>
<name>A0A8H4BC79_MUCCL</name>
<feature type="compositionally biased region" description="Low complexity" evidence="2">
    <location>
        <begin position="788"/>
        <end position="797"/>
    </location>
</feature>
<dbReference type="GO" id="GO:0005886">
    <property type="term" value="C:plasma membrane"/>
    <property type="evidence" value="ECO:0007669"/>
    <property type="project" value="TreeGrafter"/>
</dbReference>
<dbReference type="PANTHER" id="PTHR23065">
    <property type="entry name" value="PROLINE-SERINE-THREONINE PHOSPHATASE INTERACTING PROTEIN 1"/>
    <property type="match status" value="1"/>
</dbReference>
<feature type="compositionally biased region" description="Basic and acidic residues" evidence="2">
    <location>
        <begin position="361"/>
        <end position="374"/>
    </location>
</feature>
<dbReference type="SUPFAM" id="SSF46785">
    <property type="entry name" value="Winged helix' DNA-binding domain"/>
    <property type="match status" value="1"/>
</dbReference>
<dbReference type="Gene3D" id="1.10.555.10">
    <property type="entry name" value="Rho GTPase activation protein"/>
    <property type="match status" value="1"/>
</dbReference>
<dbReference type="InterPro" id="IPR027267">
    <property type="entry name" value="AH/BAR_dom_sf"/>
</dbReference>
<dbReference type="GO" id="GO:0007010">
    <property type="term" value="P:cytoskeleton organization"/>
    <property type="evidence" value="ECO:0007669"/>
    <property type="project" value="TreeGrafter"/>
</dbReference>
<feature type="region of interest" description="Disordered" evidence="2">
    <location>
        <begin position="180"/>
        <end position="213"/>
    </location>
</feature>
<dbReference type="InterPro" id="IPR001060">
    <property type="entry name" value="FCH_dom"/>
</dbReference>
<evidence type="ECO:0000259" key="4">
    <source>
        <dbReference type="PROSITE" id="PS51741"/>
    </source>
</evidence>
<keyword evidence="1" id="KW-0175">Coiled coil</keyword>
<feature type="compositionally biased region" description="Acidic residues" evidence="2">
    <location>
        <begin position="864"/>
        <end position="873"/>
    </location>
</feature>
<evidence type="ECO:0000256" key="2">
    <source>
        <dbReference type="SAM" id="MobiDB-lite"/>
    </source>
</evidence>
<evidence type="ECO:0000259" key="3">
    <source>
        <dbReference type="PROSITE" id="PS50238"/>
    </source>
</evidence>
<dbReference type="InterPro" id="IPR031160">
    <property type="entry name" value="F_BAR_dom"/>
</dbReference>
<proteinExistence type="predicted"/>
<accession>A0A8H4BC79</accession>
<feature type="region of interest" description="Disordered" evidence="2">
    <location>
        <begin position="776"/>
        <end position="873"/>
    </location>
</feature>
<organism evidence="5 6">
    <name type="scientific">Mucor circinelloides f. lusitanicus</name>
    <name type="common">Mucor racemosus var. lusitanicus</name>
    <dbReference type="NCBI Taxonomy" id="29924"/>
    <lineage>
        <taxon>Eukaryota</taxon>
        <taxon>Fungi</taxon>
        <taxon>Fungi incertae sedis</taxon>
        <taxon>Mucoromycota</taxon>
        <taxon>Mucoromycotina</taxon>
        <taxon>Mucoromycetes</taxon>
        <taxon>Mucorales</taxon>
        <taxon>Mucorineae</taxon>
        <taxon>Mucoraceae</taxon>
        <taxon>Mucor</taxon>
    </lineage>
</organism>
<comment type="caution">
    <text evidence="5">The sequence shown here is derived from an EMBL/GenBank/DDBJ whole genome shotgun (WGS) entry which is preliminary data.</text>
</comment>
<dbReference type="Proteomes" id="UP000469890">
    <property type="component" value="Unassembled WGS sequence"/>
</dbReference>
<dbReference type="SUPFAM" id="SSF48350">
    <property type="entry name" value="GTPase activation domain, GAP"/>
    <property type="match status" value="1"/>
</dbReference>
<dbReference type="AlphaFoldDB" id="A0A8H4BC79"/>
<dbReference type="SMART" id="SM00324">
    <property type="entry name" value="RhoGAP"/>
    <property type="match status" value="1"/>
</dbReference>
<dbReference type="GO" id="GO:0007264">
    <property type="term" value="P:small GTPase-mediated signal transduction"/>
    <property type="evidence" value="ECO:0007669"/>
    <property type="project" value="TreeGrafter"/>
</dbReference>
<sequence>MAPIQHFKTAFWSQKQPELTLPDFNAGYSVLHQKLNQSKVENEEIIAFFKERISIEEIYASKLVDQGKSSFKNSGFGRDEGAGLVKCFGQLKETSRRFGEQHKVTASTVSSHVLLPLQEFHEEYKRNISNSKQAIDSMLKQFDGLVKEAEKTRYTYHRKCKEADKAEELAVRNATIATQKAADDKSLAVPGSEDTSTDTASATSDNSTSSPVTTMNVQLGNQVMPQSELDSLVRRMRQSITVNDHRVPILGTYKNTSTGEDIAIWLQQNLPQCKDSPAMADVVGQQLIQPYNILRLIGQRGNKFVASANAFYQWRVAGDDDTASVTSTSDTSSTYTALGGLMDKIAVPTAAAATSTANASEEPHKKARREAEKSDQAYRTAVLKLDQLRMAIEEAMFAHLTEMEQVELHRIKQLKKVISSFIAAMSVGIPQDKIVIEEMMVFQESLKPDQDIQFIVQQYAVSGFSPKAILYDNYYHGISHDQVFGVPLEELGKQSQDHVPKFVTLILEAVDKGVEKMEDAEAKQKLWSTPCALDRVHATCMELNIQSDDLTLETMEKYEPDLLVAVLRYFLLELPECLLTFEFYDPVQALLGGTHDEQDESLRLASFSNLIATLPAAHFATLKSIFASITSFIQKTSASTDNIHNISQSLGPVILRSRVESFTILNSKTPVKFAQELINHYDNIFSESTLKLHAESEKRRLAKPIIAVQPQEEKANKRGSLMSFMRPTINTAEELNKWTVNSMMGVFQRNSTTAASPTSMEQQSPLTRSVPLSFGSTITRQESPPSSPAMSPSASIPGAKKKEEPATVMFDGGDHIFDEKEDATHAGTDDILQDIDSKPEEEKPNNTQAQQPARPVPEQIDSSFFDDDDDEEE</sequence>
<dbReference type="GO" id="GO:0005737">
    <property type="term" value="C:cytoplasm"/>
    <property type="evidence" value="ECO:0007669"/>
    <property type="project" value="TreeGrafter"/>
</dbReference>
<dbReference type="InterPro" id="IPR036390">
    <property type="entry name" value="WH_DNA-bd_sf"/>
</dbReference>
<dbReference type="SUPFAM" id="SSF103657">
    <property type="entry name" value="BAR/IMD domain-like"/>
    <property type="match status" value="1"/>
</dbReference>
<dbReference type="GO" id="GO:0000935">
    <property type="term" value="C:division septum"/>
    <property type="evidence" value="ECO:0007669"/>
    <property type="project" value="TreeGrafter"/>
</dbReference>
<feature type="region of interest" description="Disordered" evidence="2">
    <location>
        <begin position="353"/>
        <end position="374"/>
    </location>
</feature>
<dbReference type="SMART" id="SM00055">
    <property type="entry name" value="FCH"/>
    <property type="match status" value="1"/>
</dbReference>
<dbReference type="PANTHER" id="PTHR23065:SF17">
    <property type="entry name" value="RHO-GTPASE-ACTIVATING PROTEIN RGD2"/>
    <property type="match status" value="1"/>
</dbReference>
<evidence type="ECO:0000313" key="6">
    <source>
        <dbReference type="Proteomes" id="UP000469890"/>
    </source>
</evidence>
<dbReference type="InterPro" id="IPR008936">
    <property type="entry name" value="Rho_GTPase_activation_prot"/>
</dbReference>
<dbReference type="Gene3D" id="1.20.1270.60">
    <property type="entry name" value="Arfaptin homology (AH) domain/BAR domain"/>
    <property type="match status" value="2"/>
</dbReference>
<dbReference type="InterPro" id="IPR000198">
    <property type="entry name" value="RhoGAP_dom"/>
</dbReference>
<dbReference type="PROSITE" id="PS51741">
    <property type="entry name" value="F_BAR"/>
    <property type="match status" value="1"/>
</dbReference>
<gene>
    <name evidence="5" type="ORF">FB192DRAFT_1393360</name>
</gene>
<dbReference type="InterPro" id="IPR000591">
    <property type="entry name" value="DEP_dom"/>
</dbReference>
<feature type="compositionally biased region" description="Basic and acidic residues" evidence="2">
    <location>
        <begin position="835"/>
        <end position="844"/>
    </location>
</feature>
<feature type="compositionally biased region" description="Low complexity" evidence="2">
    <location>
        <begin position="192"/>
        <end position="210"/>
    </location>
</feature>
<feature type="compositionally biased region" description="Basic and acidic residues" evidence="2">
    <location>
        <begin position="812"/>
        <end position="828"/>
    </location>
</feature>
<evidence type="ECO:0000256" key="1">
    <source>
        <dbReference type="PROSITE-ProRule" id="PRU01077"/>
    </source>
</evidence>
<dbReference type="Pfam" id="PF00610">
    <property type="entry name" value="DEP"/>
    <property type="match status" value="1"/>
</dbReference>
<feature type="domain" description="F-BAR" evidence="4">
    <location>
        <begin position="17"/>
        <end position="451"/>
    </location>
</feature>
<feature type="domain" description="Rho-GAP" evidence="3">
    <location>
        <begin position="486"/>
        <end position="685"/>
    </location>
</feature>
<protein>
    <recommendedName>
        <fullName evidence="7">Rho-GAP domain-containing protein</fullName>
    </recommendedName>
</protein>
<dbReference type="Pfam" id="PF00620">
    <property type="entry name" value="RhoGAP"/>
    <property type="match status" value="1"/>
</dbReference>
<dbReference type="Pfam" id="PF00611">
    <property type="entry name" value="FCH"/>
    <property type="match status" value="1"/>
</dbReference>
<evidence type="ECO:0008006" key="7">
    <source>
        <dbReference type="Google" id="ProtNLM"/>
    </source>
</evidence>
<dbReference type="GO" id="GO:0005096">
    <property type="term" value="F:GTPase activator activity"/>
    <property type="evidence" value="ECO:0007669"/>
    <property type="project" value="TreeGrafter"/>
</dbReference>
<dbReference type="PROSITE" id="PS50238">
    <property type="entry name" value="RHOGAP"/>
    <property type="match status" value="1"/>
</dbReference>
<reference evidence="5 6" key="1">
    <citation type="submission" date="2019-09" db="EMBL/GenBank/DDBJ databases">
        <authorList>
            <consortium name="DOE Joint Genome Institute"/>
            <person name="Mondo S.J."/>
            <person name="Navarro-Mendoza M.I."/>
            <person name="Perez-Arques C."/>
            <person name="Panchal S."/>
            <person name="Nicolas F.E."/>
            <person name="Ganguly P."/>
            <person name="Pangilinan J."/>
            <person name="Grigoriev I."/>
            <person name="Heitman J."/>
            <person name="Sanya K."/>
            <person name="Garre V."/>
        </authorList>
    </citation>
    <scope>NUCLEOTIDE SEQUENCE [LARGE SCALE GENOMIC DNA]</scope>
    <source>
        <strain evidence="5 6">MU402</strain>
    </source>
</reference>
<dbReference type="EMBL" id="JAAECE010000007">
    <property type="protein sequence ID" value="KAF1798802.1"/>
    <property type="molecule type" value="Genomic_DNA"/>
</dbReference>